<dbReference type="eggNOG" id="ENOG502Z8DX">
    <property type="taxonomic scope" value="Bacteria"/>
</dbReference>
<keyword evidence="2" id="KW-1185">Reference proteome</keyword>
<accession>D7A1Z9</accession>
<dbReference type="STRING" id="639283.Snov_0281"/>
<dbReference type="HOGENOM" id="CLU_888185_0_0_5"/>
<evidence type="ECO:0008006" key="3">
    <source>
        <dbReference type="Google" id="ProtNLM"/>
    </source>
</evidence>
<dbReference type="Pfam" id="PF12224">
    <property type="entry name" value="Amidoligase_2"/>
    <property type="match status" value="1"/>
</dbReference>
<dbReference type="EMBL" id="CP002026">
    <property type="protein sequence ID" value="ADH87615.1"/>
    <property type="molecule type" value="Genomic_DNA"/>
</dbReference>
<evidence type="ECO:0000313" key="1">
    <source>
        <dbReference type="EMBL" id="ADH87615.1"/>
    </source>
</evidence>
<protein>
    <recommendedName>
        <fullName evidence="3">Amidoligase enzyme</fullName>
    </recommendedName>
</protein>
<dbReference type="AlphaFoldDB" id="D7A1Z9"/>
<evidence type="ECO:0000313" key="2">
    <source>
        <dbReference type="Proteomes" id="UP000006633"/>
    </source>
</evidence>
<dbReference type="InterPro" id="IPR022025">
    <property type="entry name" value="Amidoligase_2"/>
</dbReference>
<gene>
    <name evidence="1" type="ordered locus">Snov_0281</name>
</gene>
<dbReference type="RefSeq" id="WP_013165120.1">
    <property type="nucleotide sequence ID" value="NC_014217.1"/>
</dbReference>
<sequence>MAVRVSTLLPATAFLPLPVPLAVSGQPRRVGVEVEFTRLSERRAAERIAREMGGTLREEDPHAFHIIGSRLGDLCVELDMRHAHPHRDGHPMPRLRPHAGLIGAALRPFVPRELVTGPILPGDLGEMDDLVRALREEGAGGDGATVLGSLGLHFNIVPASLEPSALLAMLRAFLLSEPRLRAQGLTGLSRLHAPPPYPQDYVDKVLGPGYRPDLEALCDDYVGANPTRSRALDLLPLFLELFPERVAPRISGKVKPRAALHYRLPVARVGRPGWSLAEDWNRWVEVERLAADPSRLAAAVARHRPV</sequence>
<dbReference type="OrthoDB" id="5597599at2"/>
<name>D7A1Z9_ANCN5</name>
<reference evidence="1 2" key="1">
    <citation type="journal article" date="2012" name="Stand. Genomic Sci.">
        <title>Complete genome sequence of the facultatively chemolithoautotrophic and methylotrophic alpha Proteobacterium Starkeya novella type strain (ATCC 8093(T)).</title>
        <authorList>
            <person name="Kappler U."/>
            <person name="Davenport K."/>
            <person name="Beatson S."/>
            <person name="Lucas S."/>
            <person name="Lapidus A."/>
            <person name="Copeland A."/>
            <person name="Berry K.W."/>
            <person name="Glavina Del Rio T."/>
            <person name="Hammon N."/>
            <person name="Dalin E."/>
            <person name="Tice H."/>
            <person name="Pitluck S."/>
            <person name="Richardson P."/>
            <person name="Bruce D."/>
            <person name="Goodwin L.A."/>
            <person name="Han C."/>
            <person name="Tapia R."/>
            <person name="Detter J.C."/>
            <person name="Chang Y.J."/>
            <person name="Jeffries C.D."/>
            <person name="Land M."/>
            <person name="Hauser L."/>
            <person name="Kyrpides N.C."/>
            <person name="Goker M."/>
            <person name="Ivanova N."/>
            <person name="Klenk H.P."/>
            <person name="Woyke T."/>
        </authorList>
    </citation>
    <scope>NUCLEOTIDE SEQUENCE [LARGE SCALE GENOMIC DNA]</scope>
    <source>
        <strain evidence="2">ATCC 8093 / DSM 506 / JCM 20403 / CCM 1077 / IAM 12100 / NBRC 12443 / NCIMB 10456</strain>
    </source>
</reference>
<dbReference type="Proteomes" id="UP000006633">
    <property type="component" value="Chromosome"/>
</dbReference>
<proteinExistence type="predicted"/>
<dbReference type="KEGG" id="sno:Snov_0281"/>
<organism evidence="1 2">
    <name type="scientific">Ancylobacter novellus (strain ATCC 8093 / DSM 506 / JCM 20403 / CCM 1077 / IAM 12100 / NBRC 12443 / NCIMB 10456)</name>
    <name type="common">Starkeya novella</name>
    <dbReference type="NCBI Taxonomy" id="639283"/>
    <lineage>
        <taxon>Bacteria</taxon>
        <taxon>Pseudomonadati</taxon>
        <taxon>Pseudomonadota</taxon>
        <taxon>Alphaproteobacteria</taxon>
        <taxon>Hyphomicrobiales</taxon>
        <taxon>Xanthobacteraceae</taxon>
        <taxon>Ancylobacter</taxon>
    </lineage>
</organism>